<keyword evidence="2" id="KW-0547">Nucleotide-binding</keyword>
<dbReference type="Proteomes" id="UP001199816">
    <property type="component" value="Unassembled WGS sequence"/>
</dbReference>
<dbReference type="InterPro" id="IPR011579">
    <property type="entry name" value="ATPase_dom"/>
</dbReference>
<organism evidence="2 3">
    <name type="scientific">Niabella pedocola</name>
    <dbReference type="NCBI Taxonomy" id="1752077"/>
    <lineage>
        <taxon>Bacteria</taxon>
        <taxon>Pseudomonadati</taxon>
        <taxon>Bacteroidota</taxon>
        <taxon>Chitinophagia</taxon>
        <taxon>Chitinophagales</taxon>
        <taxon>Chitinophagaceae</taxon>
        <taxon>Niabella</taxon>
    </lineage>
</organism>
<keyword evidence="3" id="KW-1185">Reference proteome</keyword>
<dbReference type="InterPro" id="IPR036390">
    <property type="entry name" value="WH_DNA-bd_sf"/>
</dbReference>
<gene>
    <name evidence="2" type="ORF">LQ567_15990</name>
</gene>
<dbReference type="GO" id="GO:0005524">
    <property type="term" value="F:ATP binding"/>
    <property type="evidence" value="ECO:0007669"/>
    <property type="project" value="UniProtKB-KW"/>
</dbReference>
<dbReference type="Pfam" id="PF01637">
    <property type="entry name" value="ATPase_2"/>
    <property type="match status" value="1"/>
</dbReference>
<dbReference type="PANTHER" id="PTHR34704:SF1">
    <property type="entry name" value="ATPASE"/>
    <property type="match status" value="1"/>
</dbReference>
<accession>A0ABS8PWM3</accession>
<proteinExistence type="predicted"/>
<comment type="caution">
    <text evidence="2">The sequence shown here is derived from an EMBL/GenBank/DDBJ whole genome shotgun (WGS) entry which is preliminary data.</text>
</comment>
<dbReference type="PANTHER" id="PTHR34704">
    <property type="entry name" value="ATPASE"/>
    <property type="match status" value="1"/>
</dbReference>
<dbReference type="SUPFAM" id="SSF52540">
    <property type="entry name" value="P-loop containing nucleoside triphosphate hydrolases"/>
    <property type="match status" value="1"/>
</dbReference>
<name>A0ABS8PWM3_9BACT</name>
<dbReference type="InterPro" id="IPR027417">
    <property type="entry name" value="P-loop_NTPase"/>
</dbReference>
<sequence length="471" mass="54143">MLIGRKKEQEQLTQLYRSAQSEFIALYGRRRVGKTFLIREVFNSSFDFYVTGMANVNTKQQLLNFHLALKKYDPAAKEHVPADNWLMAFQRLIALLEAKKSARKVLFLDELPWLDTAQSGFMPALEHFWNSWASSRTDIVLVVCGSAASWMINKLIHNKGGLHNRVTRRIKLDPFSLAECEAFLQNRNAVFDRYQIVQLYMAMGGIPFYLNQVDPGLSAAQNIDRICFSENGLLVTEFDDLYRSLFNKAEKHILVIEALSKKAKGLTRDEIITLTKLSNAGSTTRILKELEESGFIRRYHSFGKKERNSLYQLSDFYSLFYLRFIVNRRDENNWINGLDDPKHRAWSGYAFEQVCLAHIKEIKQALGISGVQTSVSSWTGEGAQIDLVIDRKDQVINLCEMKFFINDFSITKKYAEELRNKLTAFRAATSTRKTLFLTLITTYGLTRNAYAGSLVQNDLNMEVLFHDLPNQ</sequence>
<reference evidence="2 3" key="1">
    <citation type="submission" date="2021-11" db="EMBL/GenBank/DDBJ databases">
        <title>Genomic of Niabella pedocola.</title>
        <authorList>
            <person name="Wu T."/>
        </authorList>
    </citation>
    <scope>NUCLEOTIDE SEQUENCE [LARGE SCALE GENOMIC DNA]</scope>
    <source>
        <strain evidence="2 3">JCM 31011</strain>
    </source>
</reference>
<dbReference type="SUPFAM" id="SSF46785">
    <property type="entry name" value="Winged helix' DNA-binding domain"/>
    <property type="match status" value="1"/>
</dbReference>
<evidence type="ECO:0000259" key="1">
    <source>
        <dbReference type="Pfam" id="PF01637"/>
    </source>
</evidence>
<dbReference type="RefSeq" id="WP_231005802.1">
    <property type="nucleotide sequence ID" value="NZ_JAJNEC010000005.1"/>
</dbReference>
<keyword evidence="2" id="KW-0067">ATP-binding</keyword>
<evidence type="ECO:0000313" key="2">
    <source>
        <dbReference type="EMBL" id="MCD2424281.1"/>
    </source>
</evidence>
<protein>
    <submittedName>
        <fullName evidence="2">ATP-binding protein</fullName>
    </submittedName>
</protein>
<dbReference type="Gene3D" id="3.40.50.300">
    <property type="entry name" value="P-loop containing nucleotide triphosphate hydrolases"/>
    <property type="match status" value="1"/>
</dbReference>
<evidence type="ECO:0000313" key="3">
    <source>
        <dbReference type="Proteomes" id="UP001199816"/>
    </source>
</evidence>
<dbReference type="EMBL" id="JAJNEC010000005">
    <property type="protein sequence ID" value="MCD2424281.1"/>
    <property type="molecule type" value="Genomic_DNA"/>
</dbReference>
<feature type="domain" description="ATPase" evidence="1">
    <location>
        <begin position="5"/>
        <end position="213"/>
    </location>
</feature>